<sequence>MIVAWILGLCVAGAGGNPNGRDISAGMDWLTRYGYLPPPDPYSAQQQTLDGLREAVKTMQKFAGLKETGILDKETIAMMHKPRCSLPDIIPSGYQRHRRKRYAVSGSVWQKRDLSWRVESFPISLSQEITKQLIESALLAWSRESNLRFYRTTAEDADLRVSFLGGPHGDGYPFDGPGGTLGHAFFPGIGASAGATHMDADESWTYNEATGTDLFAVAVHEFGHSLGLTHSSAENSIMKPYYQGTVGKHQNYRLPPDDVEGIQALYGKLSPSLDATHDSITTAHLTLFSYTGRKIVHPAEKAPPAPTQRFVPPRGPTYRPGLPHPDRCSAHFDAVSSIRGEVFFFKNRYFWRVQATKQLVSLNPAHLGHFWRGLPPDLPRVDTVYERGNDSKIVFIAGTNYWVFKDTVVEPGYPRSLTDFGLDTDGVDGAFVWKHNKKTYFFQHNRYWRFDEQHGRMDPGYPRDSNLWLGLPPDVDDVISWTDGHTYFFKGAQYWMFRDGNVEAEPDSPHSITLNWMYCAVANPPEPTQLPEGRDQRGCTCHCEAGNGSAPPLVGLWLVVALIVTLLLGTI</sequence>
<gene>
    <name evidence="17" type="ORF">GDO78_017846</name>
</gene>
<evidence type="ECO:0000256" key="6">
    <source>
        <dbReference type="ARBA" id="ARBA00022833"/>
    </source>
</evidence>
<dbReference type="PANTHER" id="PTHR10201">
    <property type="entry name" value="MATRIX METALLOPROTEINASE"/>
    <property type="match status" value="1"/>
</dbReference>
<keyword evidence="6 11" id="KW-0862">Zinc</keyword>
<dbReference type="GO" id="GO:0006508">
    <property type="term" value="P:proteolysis"/>
    <property type="evidence" value="ECO:0007669"/>
    <property type="project" value="UniProtKB-KW"/>
</dbReference>
<dbReference type="InterPro" id="IPR006026">
    <property type="entry name" value="Peptidase_Metallo"/>
</dbReference>
<dbReference type="GO" id="GO:0008270">
    <property type="term" value="F:zinc ion binding"/>
    <property type="evidence" value="ECO:0007669"/>
    <property type="project" value="InterPro"/>
</dbReference>
<dbReference type="InterPro" id="IPR036365">
    <property type="entry name" value="PGBD-like_sf"/>
</dbReference>
<dbReference type="PIRSF" id="PIRSF001191">
    <property type="entry name" value="Peptidase_M10A_matrix"/>
    <property type="match status" value="1"/>
</dbReference>
<evidence type="ECO:0000313" key="17">
    <source>
        <dbReference type="EMBL" id="KAG9465721.1"/>
    </source>
</evidence>
<feature type="binding site" evidence="12">
    <location>
        <position position="238"/>
    </location>
    <ligand>
        <name>Zn(2+)</name>
        <dbReference type="ChEBI" id="CHEBI:29105"/>
        <label>2</label>
        <note>catalytic</note>
    </ligand>
</feature>
<organism evidence="17 18">
    <name type="scientific">Eleutherodactylus coqui</name>
    <name type="common">Puerto Rican coqui</name>
    <dbReference type="NCBI Taxonomy" id="57060"/>
    <lineage>
        <taxon>Eukaryota</taxon>
        <taxon>Metazoa</taxon>
        <taxon>Chordata</taxon>
        <taxon>Craniata</taxon>
        <taxon>Vertebrata</taxon>
        <taxon>Euteleostomi</taxon>
        <taxon>Amphibia</taxon>
        <taxon>Batrachia</taxon>
        <taxon>Anura</taxon>
        <taxon>Neobatrachia</taxon>
        <taxon>Hyloidea</taxon>
        <taxon>Eleutherodactylidae</taxon>
        <taxon>Eleutherodactylinae</taxon>
        <taxon>Eleutherodactylus</taxon>
        <taxon>Eleutherodactylus</taxon>
    </lineage>
</organism>
<comment type="cofactor">
    <cofactor evidence="12">
        <name>Ca(2+)</name>
        <dbReference type="ChEBI" id="CHEBI:29108"/>
    </cofactor>
    <text evidence="12">Can bind about 5 Ca(2+) ions per subunit.</text>
</comment>
<feature type="binding site" description="in inhibited form" evidence="12">
    <location>
        <position position="84"/>
    </location>
    <ligand>
        <name>Zn(2+)</name>
        <dbReference type="ChEBI" id="CHEBI:29105"/>
        <label>2</label>
        <note>catalytic</note>
    </ligand>
</feature>
<proteinExistence type="inferred from homology"/>
<dbReference type="AlphaFoldDB" id="A0A8J6BEG9"/>
<evidence type="ECO:0000256" key="8">
    <source>
        <dbReference type="ARBA" id="ARBA00023049"/>
    </source>
</evidence>
<dbReference type="GO" id="GO:0030574">
    <property type="term" value="P:collagen catabolic process"/>
    <property type="evidence" value="ECO:0007669"/>
    <property type="project" value="TreeGrafter"/>
</dbReference>
<dbReference type="SUPFAM" id="SSF47090">
    <property type="entry name" value="PGBD-like"/>
    <property type="match status" value="1"/>
</dbReference>
<evidence type="ECO:0000256" key="1">
    <source>
        <dbReference type="ARBA" id="ARBA00010370"/>
    </source>
</evidence>
<feature type="binding site" evidence="12">
    <location>
        <position position="202"/>
    </location>
    <ligand>
        <name>Ca(2+)</name>
        <dbReference type="ChEBI" id="CHEBI:29108"/>
        <label>3</label>
    </ligand>
</feature>
<keyword evidence="2" id="KW-0645">Protease</keyword>
<feature type="binding site" evidence="11">
    <location>
        <position position="220"/>
    </location>
    <ligand>
        <name>Zn(2+)</name>
        <dbReference type="ChEBI" id="CHEBI:29105"/>
        <label>2</label>
        <note>catalytic</note>
    </ligand>
</feature>
<feature type="binding site" evidence="12">
    <location>
        <position position="176"/>
    </location>
    <ligand>
        <name>Ca(2+)</name>
        <dbReference type="ChEBI" id="CHEBI:29108"/>
        <label>3</label>
    </ligand>
</feature>
<feature type="binding site" evidence="12">
    <location>
        <position position="478"/>
    </location>
    <ligand>
        <name>Ca(2+)</name>
        <dbReference type="ChEBI" id="CHEBI:29108"/>
        <label>5</label>
    </ligand>
</feature>
<dbReference type="PANTHER" id="PTHR10201:SF142">
    <property type="entry name" value="MATRIX METALLOPROTEINASE-25"/>
    <property type="match status" value="1"/>
</dbReference>
<dbReference type="Pfam" id="PF00045">
    <property type="entry name" value="Hemopexin"/>
    <property type="match status" value="4"/>
</dbReference>
<dbReference type="PRINTS" id="PR00138">
    <property type="entry name" value="MATRIXIN"/>
</dbReference>
<keyword evidence="7 12" id="KW-0106">Calcium</keyword>
<feature type="binding site" evidence="12">
    <location>
        <position position="197"/>
    </location>
    <ligand>
        <name>Zn(2+)</name>
        <dbReference type="ChEBI" id="CHEBI:29105"/>
        <label>1</label>
    </ligand>
</feature>
<evidence type="ECO:0000259" key="16">
    <source>
        <dbReference type="SMART" id="SM00235"/>
    </source>
</evidence>
<feature type="binding site" evidence="11">
    <location>
        <position position="230"/>
    </location>
    <ligand>
        <name>Zn(2+)</name>
        <dbReference type="ChEBI" id="CHEBI:29105"/>
        <label>2</label>
        <note>catalytic</note>
    </ligand>
</feature>
<dbReference type="SMART" id="SM00235">
    <property type="entry name" value="ZnMc"/>
    <property type="match status" value="1"/>
</dbReference>
<dbReference type="InterPro" id="IPR036375">
    <property type="entry name" value="Hemopexin-like_dom_sf"/>
</dbReference>
<evidence type="ECO:0000256" key="12">
    <source>
        <dbReference type="PIRSR" id="PIRSR621190-2"/>
    </source>
</evidence>
<accession>A0A8J6BEG9</accession>
<keyword evidence="5" id="KW-0378">Hydrolase</keyword>
<keyword evidence="4" id="KW-0677">Repeat</keyword>
<keyword evidence="18" id="KW-1185">Reference proteome</keyword>
<name>A0A8J6BEG9_ELECQ</name>
<reference evidence="17" key="1">
    <citation type="thesis" date="2020" institute="ProQuest LLC" country="789 East Eisenhower Parkway, Ann Arbor, MI, USA">
        <title>Comparative Genomics and Chromosome Evolution.</title>
        <authorList>
            <person name="Mudd A.B."/>
        </authorList>
    </citation>
    <scope>NUCLEOTIDE SEQUENCE</scope>
    <source>
        <strain evidence="17">HN-11 Male</strain>
        <tissue evidence="17">Kidney and liver</tissue>
    </source>
</reference>
<feature type="binding site" evidence="12">
    <location>
        <position position="158"/>
    </location>
    <ligand>
        <name>Ca(2+)</name>
        <dbReference type="ChEBI" id="CHEBI:29108"/>
        <label>2</label>
    </ligand>
</feature>
<evidence type="ECO:0000256" key="4">
    <source>
        <dbReference type="ARBA" id="ARBA00022737"/>
    </source>
</evidence>
<feature type="binding site" evidence="12">
    <location>
        <position position="333"/>
    </location>
    <ligand>
        <name>Ca(2+)</name>
        <dbReference type="ChEBI" id="CHEBI:29108"/>
        <label>4</label>
    </ligand>
</feature>
<feature type="binding site" evidence="12">
    <location>
        <position position="476"/>
    </location>
    <ligand>
        <name>Ca(2+)</name>
        <dbReference type="ChEBI" id="CHEBI:29108"/>
        <label>4</label>
    </ligand>
</feature>
<dbReference type="CDD" id="cd04278">
    <property type="entry name" value="ZnMc_MMP"/>
    <property type="match status" value="1"/>
</dbReference>
<feature type="binding site" evidence="12">
    <location>
        <position position="168"/>
    </location>
    <ligand>
        <name>Zn(2+)</name>
        <dbReference type="ChEBI" id="CHEBI:29105"/>
        <label>1</label>
    </ligand>
</feature>
<dbReference type="InterPro" id="IPR001818">
    <property type="entry name" value="Pept_M10_metallopeptidase"/>
</dbReference>
<feature type="binding site" evidence="12">
    <location>
        <position position="382"/>
    </location>
    <ligand>
        <name>Ca(2+)</name>
        <dbReference type="ChEBI" id="CHEBI:29108"/>
        <label>4</label>
    </ligand>
</feature>
<evidence type="ECO:0000313" key="18">
    <source>
        <dbReference type="Proteomes" id="UP000770717"/>
    </source>
</evidence>
<keyword evidence="15" id="KW-0732">Signal</keyword>
<evidence type="ECO:0000256" key="9">
    <source>
        <dbReference type="ARBA" id="ARBA00023145"/>
    </source>
</evidence>
<feature type="active site" evidence="10">
    <location>
        <position position="221"/>
    </location>
</feature>
<dbReference type="InterPro" id="IPR021190">
    <property type="entry name" value="Pept_M10A"/>
</dbReference>
<keyword evidence="8" id="KW-0482">Metalloprotease</keyword>
<dbReference type="SMART" id="SM00120">
    <property type="entry name" value="HX"/>
    <property type="match status" value="4"/>
</dbReference>
<dbReference type="Pfam" id="PF01471">
    <property type="entry name" value="PG_binding_1"/>
    <property type="match status" value="1"/>
</dbReference>
<feature type="binding site" evidence="12">
    <location>
        <position position="199"/>
    </location>
    <ligand>
        <name>Ca(2+)</name>
        <dbReference type="ChEBI" id="CHEBI:29108"/>
        <label>3</label>
    </ligand>
</feature>
<evidence type="ECO:0000256" key="13">
    <source>
        <dbReference type="PIRSR" id="PIRSR621190-4"/>
    </source>
</evidence>
<dbReference type="SUPFAM" id="SSF50923">
    <property type="entry name" value="Hemopexin-like domain"/>
    <property type="match status" value="1"/>
</dbReference>
<keyword evidence="9" id="KW-0865">Zymogen</keyword>
<dbReference type="Pfam" id="PF00413">
    <property type="entry name" value="Peptidase_M10"/>
    <property type="match status" value="1"/>
</dbReference>
<dbReference type="FunFam" id="3.40.390.10:FF:000068">
    <property type="entry name" value="Predicted protein"/>
    <property type="match status" value="1"/>
</dbReference>
<feature type="domain" description="Peptidase metallopeptidase" evidence="16">
    <location>
        <begin position="105"/>
        <end position="268"/>
    </location>
</feature>
<feature type="repeat" description="Hemopexin" evidence="14">
    <location>
        <begin position="472"/>
        <end position="519"/>
    </location>
</feature>
<evidence type="ECO:0000256" key="7">
    <source>
        <dbReference type="ARBA" id="ARBA00022837"/>
    </source>
</evidence>
<comment type="similarity">
    <text evidence="1">Belongs to the peptidase M10A family.</text>
</comment>
<protein>
    <recommendedName>
        <fullName evidence="16">Peptidase metallopeptidase domain-containing protein</fullName>
    </recommendedName>
</protein>
<feature type="binding site" evidence="12">
    <location>
        <position position="183"/>
    </location>
    <ligand>
        <name>Zn(2+)</name>
        <dbReference type="ChEBI" id="CHEBI:29105"/>
        <label>1</label>
    </ligand>
</feature>
<feature type="modified residue" description="Phosphotyrosine; by PKDCC" evidence="13">
    <location>
        <position position="413"/>
    </location>
</feature>
<dbReference type="SUPFAM" id="SSF55486">
    <property type="entry name" value="Metalloproteases ('zincins'), catalytic domain"/>
    <property type="match status" value="1"/>
</dbReference>
<feature type="repeat" description="Hemopexin" evidence="14">
    <location>
        <begin position="424"/>
        <end position="471"/>
    </location>
</feature>
<evidence type="ECO:0000256" key="3">
    <source>
        <dbReference type="ARBA" id="ARBA00022723"/>
    </source>
</evidence>
<dbReference type="GO" id="GO:0030198">
    <property type="term" value="P:extracellular matrix organization"/>
    <property type="evidence" value="ECO:0007669"/>
    <property type="project" value="TreeGrafter"/>
</dbReference>
<dbReference type="PROSITE" id="PS51642">
    <property type="entry name" value="HEMOPEXIN_2"/>
    <property type="match status" value="3"/>
</dbReference>
<dbReference type="InterPro" id="IPR002477">
    <property type="entry name" value="Peptidoglycan-bd-like"/>
</dbReference>
<feature type="binding site" evidence="12">
    <location>
        <position position="175"/>
    </location>
    <ligand>
        <name>Ca(2+)</name>
        <dbReference type="ChEBI" id="CHEBI:29108"/>
        <label>3</label>
    </ligand>
</feature>
<evidence type="ECO:0000256" key="2">
    <source>
        <dbReference type="ARBA" id="ARBA00022670"/>
    </source>
</evidence>
<dbReference type="EMBL" id="WNTK01002761">
    <property type="protein sequence ID" value="KAG9465721.1"/>
    <property type="molecule type" value="Genomic_DNA"/>
</dbReference>
<comment type="cofactor">
    <cofactor evidence="12">
        <name>Zn(2+)</name>
        <dbReference type="ChEBI" id="CHEBI:29105"/>
    </cofactor>
    <text evidence="12">Binds 2 Zn(2+) ions per subunit.</text>
</comment>
<dbReference type="GO" id="GO:0031012">
    <property type="term" value="C:extracellular matrix"/>
    <property type="evidence" value="ECO:0007669"/>
    <property type="project" value="InterPro"/>
</dbReference>
<dbReference type="GO" id="GO:0004222">
    <property type="term" value="F:metalloendopeptidase activity"/>
    <property type="evidence" value="ECO:0007669"/>
    <property type="project" value="InterPro"/>
</dbReference>
<feature type="binding site" evidence="12">
    <location>
        <position position="430"/>
    </location>
    <ligand>
        <name>Ca(2+)</name>
        <dbReference type="ChEBI" id="CHEBI:29108"/>
        <label>5</label>
    </ligand>
</feature>
<feature type="signal peptide" evidence="15">
    <location>
        <begin position="1"/>
        <end position="16"/>
    </location>
</feature>
<evidence type="ECO:0000256" key="5">
    <source>
        <dbReference type="ARBA" id="ARBA00022801"/>
    </source>
</evidence>
<dbReference type="CDD" id="cd00094">
    <property type="entry name" value="HX"/>
    <property type="match status" value="1"/>
</dbReference>
<evidence type="ECO:0000256" key="15">
    <source>
        <dbReference type="SAM" id="SignalP"/>
    </source>
</evidence>
<evidence type="ECO:0000256" key="10">
    <source>
        <dbReference type="PIRSR" id="PIRSR001191-1"/>
    </source>
</evidence>
<feature type="binding site" evidence="11">
    <location>
        <position position="224"/>
    </location>
    <ligand>
        <name>Zn(2+)</name>
        <dbReference type="ChEBI" id="CHEBI:29105"/>
        <label>2</label>
        <note>catalytic</note>
    </ligand>
</feature>
<keyword evidence="3 11" id="KW-0479">Metal-binding</keyword>
<dbReference type="GO" id="GO:0005886">
    <property type="term" value="C:plasma membrane"/>
    <property type="evidence" value="ECO:0007669"/>
    <property type="project" value="TreeGrafter"/>
</dbReference>
<dbReference type="InterPro" id="IPR024079">
    <property type="entry name" value="MetalloPept_cat_dom_sf"/>
</dbReference>
<comment type="caution">
    <text evidence="17">The sequence shown here is derived from an EMBL/GenBank/DDBJ whole genome shotgun (WGS) entry which is preliminary data.</text>
</comment>
<feature type="repeat" description="Hemopexin" evidence="14">
    <location>
        <begin position="325"/>
        <end position="374"/>
    </location>
</feature>
<dbReference type="InterPro" id="IPR018487">
    <property type="entry name" value="Hemopexin-like_repeat"/>
</dbReference>
<dbReference type="OrthoDB" id="406838at2759"/>
<dbReference type="Gene3D" id="2.110.10.10">
    <property type="entry name" value="Hemopexin-like domain"/>
    <property type="match status" value="1"/>
</dbReference>
<feature type="chain" id="PRO_5035178817" description="Peptidase metallopeptidase domain-containing protein" evidence="15">
    <location>
        <begin position="17"/>
        <end position="571"/>
    </location>
</feature>
<dbReference type="InterPro" id="IPR033739">
    <property type="entry name" value="M10A_MMP"/>
</dbReference>
<dbReference type="GO" id="GO:0005615">
    <property type="term" value="C:extracellular space"/>
    <property type="evidence" value="ECO:0007669"/>
    <property type="project" value="TreeGrafter"/>
</dbReference>
<evidence type="ECO:0000256" key="14">
    <source>
        <dbReference type="PROSITE-ProRule" id="PRU01011"/>
    </source>
</evidence>
<dbReference type="Gene3D" id="3.40.390.10">
    <property type="entry name" value="Collagenase (Catalytic Domain)"/>
    <property type="match status" value="1"/>
</dbReference>
<evidence type="ECO:0000256" key="11">
    <source>
        <dbReference type="PIRSR" id="PIRSR001191-2"/>
    </source>
</evidence>
<dbReference type="InterPro" id="IPR000585">
    <property type="entry name" value="Hemopexin-like_dom"/>
</dbReference>
<dbReference type="FunFam" id="2.110.10.10:FF:000018">
    <property type="entry name" value="Matrix metallopeptidase 25b"/>
    <property type="match status" value="1"/>
</dbReference>
<feature type="binding site" evidence="12">
    <location>
        <position position="170"/>
    </location>
    <ligand>
        <name>Zn(2+)</name>
        <dbReference type="ChEBI" id="CHEBI:29105"/>
        <label>1</label>
    </ligand>
</feature>
<dbReference type="Proteomes" id="UP000770717">
    <property type="component" value="Unassembled WGS sequence"/>
</dbReference>
<feature type="binding site" evidence="12">
    <location>
        <position position="202"/>
    </location>
    <ligand>
        <name>Ca(2+)</name>
        <dbReference type="ChEBI" id="CHEBI:29108"/>
        <label>1</label>
    </ligand>
</feature>